<name>A0A644T6P7_9ZZZZ</name>
<sequence length="92" mass="10938">METITIIKLKKCGWCGSEFIPRHNRQTYCTENGTYCKDEARREQNRQSRLKYYYKYGNTKTIGTSNLTQHKQDNFLLEAQLIQKEKQRIGIS</sequence>
<accession>A0A644T6P7</accession>
<reference evidence="1" key="1">
    <citation type="submission" date="2019-08" db="EMBL/GenBank/DDBJ databases">
        <authorList>
            <person name="Kucharzyk K."/>
            <person name="Murdoch R.W."/>
            <person name="Higgins S."/>
            <person name="Loffler F."/>
        </authorList>
    </citation>
    <scope>NUCLEOTIDE SEQUENCE</scope>
</reference>
<comment type="caution">
    <text evidence="1">The sequence shown here is derived from an EMBL/GenBank/DDBJ whole genome shotgun (WGS) entry which is preliminary data.</text>
</comment>
<evidence type="ECO:0000313" key="1">
    <source>
        <dbReference type="EMBL" id="MPL61842.1"/>
    </source>
</evidence>
<gene>
    <name evidence="1" type="ORF">SDC9_07431</name>
</gene>
<dbReference type="EMBL" id="VSSQ01000016">
    <property type="protein sequence ID" value="MPL61842.1"/>
    <property type="molecule type" value="Genomic_DNA"/>
</dbReference>
<organism evidence="1">
    <name type="scientific">bioreactor metagenome</name>
    <dbReference type="NCBI Taxonomy" id="1076179"/>
    <lineage>
        <taxon>unclassified sequences</taxon>
        <taxon>metagenomes</taxon>
        <taxon>ecological metagenomes</taxon>
    </lineage>
</organism>
<protein>
    <submittedName>
        <fullName evidence="1">Uncharacterized protein</fullName>
    </submittedName>
</protein>
<proteinExistence type="predicted"/>
<dbReference type="AlphaFoldDB" id="A0A644T6P7"/>